<comment type="caution">
    <text evidence="4">The sequence shown here is derived from an EMBL/GenBank/DDBJ whole genome shotgun (WGS) entry which is preliminary data.</text>
</comment>
<reference evidence="4 5" key="1">
    <citation type="submission" date="2024-09" db="EMBL/GenBank/DDBJ databases">
        <title>Chromosome-scale assembly of Riccia sorocarpa.</title>
        <authorList>
            <person name="Paukszto L."/>
        </authorList>
    </citation>
    <scope>NUCLEOTIDE SEQUENCE [LARGE SCALE GENOMIC DNA]</scope>
    <source>
        <strain evidence="4">LP-2024</strain>
        <tissue evidence="4">Aerial parts of the thallus</tissue>
    </source>
</reference>
<name>A0ABD3HYA0_9MARC</name>
<feature type="compositionally biased region" description="Polar residues" evidence="3">
    <location>
        <begin position="405"/>
        <end position="414"/>
    </location>
</feature>
<proteinExistence type="predicted"/>
<feature type="compositionally biased region" description="Basic and acidic residues" evidence="3">
    <location>
        <begin position="463"/>
        <end position="472"/>
    </location>
</feature>
<evidence type="ECO:0000256" key="2">
    <source>
        <dbReference type="ARBA" id="ARBA00023242"/>
    </source>
</evidence>
<dbReference type="PANTHER" id="PTHR33172:SF96">
    <property type="entry name" value="PROTEIN OXIDATIVE STRESS 3 LIKE 3"/>
    <property type="match status" value="1"/>
</dbReference>
<dbReference type="GO" id="GO:0005634">
    <property type="term" value="C:nucleus"/>
    <property type="evidence" value="ECO:0007669"/>
    <property type="project" value="UniProtKB-SubCell"/>
</dbReference>
<dbReference type="EMBL" id="JBJQOH010000002">
    <property type="protein sequence ID" value="KAL3695294.1"/>
    <property type="molecule type" value="Genomic_DNA"/>
</dbReference>
<evidence type="ECO:0000313" key="4">
    <source>
        <dbReference type="EMBL" id="KAL3695294.1"/>
    </source>
</evidence>
<sequence length="486" mass="53133">MYIRGQSPRSTNCFGSLAPVAPLIPSVTSQKKDDDGVGLNNNNNNPLYCTVFTSVTCKAADHEINNASHLPGVDETDFFPPRRRRFGDDFKTNRPAGIFHFAVDEEEEEDRFVNFASLEKESGLHVQALKQEQQPQTTDSASVVLQRDWSASSSTDSIKSINQEEENGEAREFVAQKQKTLDSNKNALFYRSSGSPQQRPLSASIGLQRKWSDSSCSLESSDQEEDEKYAAPNQTVHYQGLPKLMRQQRKWSSSSGSRDCLDSDEDEDNYQFPPLIEAVRVKEPLFNTARPTGATESPQLSTSSSIGNRSDDSSGSVVSYCDSPRDMEAESNFRGGSASQLNLSSLESSLPIRRGLSKYWNGKAKSFASLQDVSSLASLADLAKPENPYNRRRKLASELGGRSSALLSRPTTAGISKKPPSGTGRSCLAVAVAIGNKLENGPKYLSPQSALRNAQRSFSLSDLEQHGSRVERASPSVVAPATGMRI</sequence>
<gene>
    <name evidence="4" type="ORF">R1sor_009370</name>
</gene>
<protein>
    <submittedName>
        <fullName evidence="4">Uncharacterized protein</fullName>
    </submittedName>
</protein>
<keyword evidence="2" id="KW-0539">Nucleus</keyword>
<keyword evidence="5" id="KW-1185">Reference proteome</keyword>
<feature type="compositionally biased region" description="Low complexity" evidence="3">
    <location>
        <begin position="301"/>
        <end position="316"/>
    </location>
</feature>
<feature type="region of interest" description="Disordered" evidence="3">
    <location>
        <begin position="462"/>
        <end position="486"/>
    </location>
</feature>
<dbReference type="PANTHER" id="PTHR33172">
    <property type="entry name" value="OS08G0516900 PROTEIN"/>
    <property type="match status" value="1"/>
</dbReference>
<dbReference type="GO" id="GO:0006950">
    <property type="term" value="P:response to stress"/>
    <property type="evidence" value="ECO:0007669"/>
    <property type="project" value="UniProtKB-ARBA"/>
</dbReference>
<comment type="subcellular location">
    <subcellularLocation>
        <location evidence="1">Nucleus</location>
    </subcellularLocation>
</comment>
<dbReference type="Proteomes" id="UP001633002">
    <property type="component" value="Unassembled WGS sequence"/>
</dbReference>
<feature type="region of interest" description="Disordered" evidence="3">
    <location>
        <begin position="288"/>
        <end position="338"/>
    </location>
</feature>
<evidence type="ECO:0000256" key="1">
    <source>
        <dbReference type="ARBA" id="ARBA00004123"/>
    </source>
</evidence>
<evidence type="ECO:0000256" key="3">
    <source>
        <dbReference type="SAM" id="MobiDB-lite"/>
    </source>
</evidence>
<dbReference type="InterPro" id="IPR051992">
    <property type="entry name" value="OxStress_Response_Reg"/>
</dbReference>
<feature type="region of interest" description="Disordered" evidence="3">
    <location>
        <begin position="400"/>
        <end position="423"/>
    </location>
</feature>
<dbReference type="AlphaFoldDB" id="A0ABD3HYA0"/>
<organism evidence="4 5">
    <name type="scientific">Riccia sorocarpa</name>
    <dbReference type="NCBI Taxonomy" id="122646"/>
    <lineage>
        <taxon>Eukaryota</taxon>
        <taxon>Viridiplantae</taxon>
        <taxon>Streptophyta</taxon>
        <taxon>Embryophyta</taxon>
        <taxon>Marchantiophyta</taxon>
        <taxon>Marchantiopsida</taxon>
        <taxon>Marchantiidae</taxon>
        <taxon>Marchantiales</taxon>
        <taxon>Ricciaceae</taxon>
        <taxon>Riccia</taxon>
    </lineage>
</organism>
<evidence type="ECO:0000313" key="5">
    <source>
        <dbReference type="Proteomes" id="UP001633002"/>
    </source>
</evidence>
<feature type="region of interest" description="Disordered" evidence="3">
    <location>
        <begin position="212"/>
        <end position="269"/>
    </location>
</feature>
<accession>A0ABD3HYA0</accession>